<evidence type="ECO:0000256" key="4">
    <source>
        <dbReference type="ARBA" id="ARBA00012233"/>
    </source>
</evidence>
<dbReference type="Pfam" id="PF02803">
    <property type="entry name" value="Thiolase_C"/>
    <property type="match status" value="1"/>
</dbReference>
<evidence type="ECO:0000256" key="11">
    <source>
        <dbReference type="PIRSR" id="PIRSR000429-1"/>
    </source>
</evidence>
<keyword evidence="6 12" id="KW-0808">Transferase</keyword>
<dbReference type="eggNOG" id="COG0183">
    <property type="taxonomic scope" value="Bacteria"/>
</dbReference>
<feature type="active site" description="Proton acceptor" evidence="11">
    <location>
        <position position="356"/>
    </location>
</feature>
<dbReference type="NCBIfam" id="NF006551">
    <property type="entry name" value="PRK09050.1"/>
    <property type="match status" value="1"/>
</dbReference>
<comment type="similarity">
    <text evidence="3 12">Belongs to the thiolase-like superfamily. Thiolase family.</text>
</comment>
<evidence type="ECO:0000256" key="10">
    <source>
        <dbReference type="ARBA" id="ARBA00048527"/>
    </source>
</evidence>
<dbReference type="Proteomes" id="UP000028653">
    <property type="component" value="Unassembled WGS sequence"/>
</dbReference>
<feature type="domain" description="Thiolase C-terminal" evidence="14">
    <location>
        <begin position="276"/>
        <end position="399"/>
    </location>
</feature>
<keyword evidence="8 12" id="KW-0012">Acyltransferase</keyword>
<dbReference type="CDD" id="cd00751">
    <property type="entry name" value="thiolase"/>
    <property type="match status" value="1"/>
</dbReference>
<evidence type="ECO:0000313" key="15">
    <source>
        <dbReference type="EMBL" id="KFC82263.1"/>
    </source>
</evidence>
<accession>A0A085GEW8</accession>
<feature type="active site" description="Proton acceptor" evidence="11">
    <location>
        <position position="386"/>
    </location>
</feature>
<evidence type="ECO:0000256" key="9">
    <source>
        <dbReference type="ARBA" id="ARBA00041222"/>
    </source>
</evidence>
<evidence type="ECO:0000259" key="13">
    <source>
        <dbReference type="Pfam" id="PF00108"/>
    </source>
</evidence>
<dbReference type="SUPFAM" id="SSF53901">
    <property type="entry name" value="Thiolase-like"/>
    <property type="match status" value="2"/>
</dbReference>
<dbReference type="EC" id="2.3.1.174" evidence="4"/>
<dbReference type="PROSITE" id="PS00099">
    <property type="entry name" value="THIOLASE_3"/>
    <property type="match status" value="1"/>
</dbReference>
<dbReference type="InterPro" id="IPR016039">
    <property type="entry name" value="Thiolase-like"/>
</dbReference>
<comment type="function">
    <text evidence="1">Catalyzes thiolytic cleavage of beta-ketoadipyl-CoA to succinyl-CoA and acetyl-CoA.</text>
</comment>
<dbReference type="STRING" id="1006004.GBAG_1769"/>
<evidence type="ECO:0000313" key="16">
    <source>
        <dbReference type="Proteomes" id="UP000028653"/>
    </source>
</evidence>
<dbReference type="NCBIfam" id="TIGR01930">
    <property type="entry name" value="AcCoA-C-Actrans"/>
    <property type="match status" value="1"/>
</dbReference>
<proteinExistence type="inferred from homology"/>
<dbReference type="AlphaFoldDB" id="A0A085GEW8"/>
<feature type="active site" description="Acyl-thioester intermediate" evidence="11">
    <location>
        <position position="90"/>
    </location>
</feature>
<reference evidence="15 16" key="1">
    <citation type="submission" date="2014-05" db="EMBL/GenBank/DDBJ databases">
        <title>ATOL: Assembling a taxonomically balanced genome-scale reconstruction of the evolutionary history of the Enterobacteriaceae.</title>
        <authorList>
            <person name="Plunkett G.III."/>
            <person name="Neeno-Eckwall E.C."/>
            <person name="Glasner J.D."/>
            <person name="Perna N.T."/>
        </authorList>
    </citation>
    <scope>NUCLEOTIDE SEQUENCE [LARGE SCALE GENOMIC DNA]</scope>
    <source>
        <strain evidence="15 16">ATCC 33320</strain>
    </source>
</reference>
<dbReference type="InterPro" id="IPR020616">
    <property type="entry name" value="Thiolase_N"/>
</dbReference>
<dbReference type="PROSITE" id="PS00098">
    <property type="entry name" value="THIOLASE_1"/>
    <property type="match status" value="1"/>
</dbReference>
<feature type="domain" description="Thiolase N-terminal" evidence="13">
    <location>
        <begin position="5"/>
        <end position="268"/>
    </location>
</feature>
<evidence type="ECO:0000256" key="8">
    <source>
        <dbReference type="ARBA" id="ARBA00023315"/>
    </source>
</evidence>
<dbReference type="InterPro" id="IPR012793">
    <property type="entry name" value="PcaF"/>
</dbReference>
<dbReference type="InterPro" id="IPR020610">
    <property type="entry name" value="Thiolase_AS"/>
</dbReference>
<keyword evidence="7" id="KW-0058">Aromatic hydrocarbons catabolism</keyword>
<comment type="caution">
    <text evidence="15">The sequence shown here is derived from an EMBL/GenBank/DDBJ whole genome shotgun (WGS) entry which is preliminary data.</text>
</comment>
<dbReference type="PANTHER" id="PTHR18919">
    <property type="entry name" value="ACETYL-COA C-ACYLTRANSFERASE"/>
    <property type="match status" value="1"/>
</dbReference>
<dbReference type="PANTHER" id="PTHR18919:SF107">
    <property type="entry name" value="ACETYL-COA ACETYLTRANSFERASE, CYTOSOLIC"/>
    <property type="match status" value="1"/>
</dbReference>
<evidence type="ECO:0000256" key="12">
    <source>
        <dbReference type="RuleBase" id="RU003557"/>
    </source>
</evidence>
<dbReference type="Pfam" id="PF00108">
    <property type="entry name" value="Thiolase_N"/>
    <property type="match status" value="1"/>
</dbReference>
<dbReference type="EMBL" id="JMPI01000024">
    <property type="protein sequence ID" value="KFC82263.1"/>
    <property type="molecule type" value="Genomic_DNA"/>
</dbReference>
<dbReference type="InterPro" id="IPR020617">
    <property type="entry name" value="Thiolase_C"/>
</dbReference>
<dbReference type="InterPro" id="IPR002155">
    <property type="entry name" value="Thiolase"/>
</dbReference>
<dbReference type="FunFam" id="3.40.47.10:FF:000010">
    <property type="entry name" value="Acetyl-CoA acetyltransferase (Thiolase)"/>
    <property type="match status" value="1"/>
</dbReference>
<protein>
    <recommendedName>
        <fullName evidence="5">Beta-ketoadipyl-CoA thiolase</fullName>
        <ecNumber evidence="4">2.3.1.174</ecNumber>
    </recommendedName>
    <alternativeName>
        <fullName evidence="9">3-oxoadipyl-CoA thiolase</fullName>
    </alternativeName>
</protein>
<comment type="pathway">
    <text evidence="2">Aromatic compound metabolism; beta-ketoadipate pathway; acetyl-CoA and succinyl-CoA from 3-oxoadipate: step 2/2.</text>
</comment>
<dbReference type="PIRSF" id="PIRSF000429">
    <property type="entry name" value="Ac-CoA_Ac_transf"/>
    <property type="match status" value="1"/>
</dbReference>
<evidence type="ECO:0000256" key="7">
    <source>
        <dbReference type="ARBA" id="ARBA00022797"/>
    </source>
</evidence>
<dbReference type="InterPro" id="IPR020615">
    <property type="entry name" value="Thiolase_acyl_enz_int_AS"/>
</dbReference>
<dbReference type="RefSeq" id="WP_034495075.1">
    <property type="nucleotide sequence ID" value="NZ_JMPI01000024.1"/>
</dbReference>
<dbReference type="InterPro" id="IPR020613">
    <property type="entry name" value="Thiolase_CS"/>
</dbReference>
<dbReference type="PROSITE" id="PS00737">
    <property type="entry name" value="THIOLASE_2"/>
    <property type="match status" value="1"/>
</dbReference>
<evidence type="ECO:0000256" key="1">
    <source>
        <dbReference type="ARBA" id="ARBA00003720"/>
    </source>
</evidence>
<evidence type="ECO:0000259" key="14">
    <source>
        <dbReference type="Pfam" id="PF02803"/>
    </source>
</evidence>
<dbReference type="GO" id="GO:0019619">
    <property type="term" value="P:3,4-dihydroxybenzoate catabolic process"/>
    <property type="evidence" value="ECO:0007669"/>
    <property type="project" value="InterPro"/>
</dbReference>
<keyword evidence="16" id="KW-1185">Reference proteome</keyword>
<gene>
    <name evidence="15" type="primary">pcaF</name>
    <name evidence="15" type="ORF">GBAG_1769</name>
</gene>
<dbReference type="OrthoDB" id="9764638at2"/>
<organism evidence="15 16">
    <name type="scientific">Buttiauxella agrestis ATCC 33320</name>
    <dbReference type="NCBI Taxonomy" id="1006004"/>
    <lineage>
        <taxon>Bacteria</taxon>
        <taxon>Pseudomonadati</taxon>
        <taxon>Pseudomonadota</taxon>
        <taxon>Gammaproteobacteria</taxon>
        <taxon>Enterobacterales</taxon>
        <taxon>Enterobacteriaceae</taxon>
        <taxon>Buttiauxella</taxon>
    </lineage>
</organism>
<dbReference type="Gene3D" id="3.40.47.10">
    <property type="match status" value="1"/>
</dbReference>
<comment type="catalytic activity">
    <reaction evidence="10">
        <text>succinyl-CoA + acetyl-CoA = 3-oxoadipyl-CoA + CoA</text>
        <dbReference type="Rhea" id="RHEA:19481"/>
        <dbReference type="ChEBI" id="CHEBI:57287"/>
        <dbReference type="ChEBI" id="CHEBI:57288"/>
        <dbReference type="ChEBI" id="CHEBI:57292"/>
        <dbReference type="ChEBI" id="CHEBI:57348"/>
        <dbReference type="EC" id="2.3.1.174"/>
    </reaction>
</comment>
<evidence type="ECO:0000256" key="6">
    <source>
        <dbReference type="ARBA" id="ARBA00022679"/>
    </source>
</evidence>
<evidence type="ECO:0000256" key="3">
    <source>
        <dbReference type="ARBA" id="ARBA00010982"/>
    </source>
</evidence>
<dbReference type="NCBIfam" id="TIGR02430">
    <property type="entry name" value="pcaF"/>
    <property type="match status" value="1"/>
</dbReference>
<dbReference type="GO" id="GO:0033812">
    <property type="term" value="F:3-oxoadipyl-CoA thiolase activity"/>
    <property type="evidence" value="ECO:0007669"/>
    <property type="project" value="UniProtKB-EC"/>
</dbReference>
<name>A0A085GEW8_9ENTR</name>
<evidence type="ECO:0000256" key="5">
    <source>
        <dbReference type="ARBA" id="ARBA00016181"/>
    </source>
</evidence>
<sequence>MNQAFICDGVRTPFGRFGGTLSSVRSDDLAALPLKALLERHPNLDWSAIDDVIYGCANQAGEDNRNVARMALLLAGLPETVPGSTINRLCGSSLDALGVAARAIKSGETHLMIAGGVESMSRAPFVMGKAESAFSRSMKMEDTTIGWRFINPLMKAQYGVDAMPETAENVATDFNINRADQDAFALRSQLRTARAQETGMFDDELIPVSIAQRKGEALLFNRDEHPRSTSIEALAKLKGVVRADGTVTAGNASGVNDGACALLLASEQALNTHGLQPLARVVGVATAGVAPRIMGFGPAPAVRKVLAQTGLTLAQMDVIELNEAFAAQALAVMRDLGLPDDAEHVNPNGGAIALGHPLGASGGRLAMTAAYQLKRSGGRYALCTMCIGVGQGIALIIERV</sequence>
<evidence type="ECO:0000256" key="2">
    <source>
        <dbReference type="ARBA" id="ARBA00005071"/>
    </source>
</evidence>